<gene>
    <name evidence="1" type="ORF">B296_00037536</name>
</gene>
<protein>
    <submittedName>
        <fullName evidence="1">Uncharacterized protein</fullName>
    </submittedName>
</protein>
<organism evidence="1 2">
    <name type="scientific">Ensete ventricosum</name>
    <name type="common">Abyssinian banana</name>
    <name type="synonym">Musa ensete</name>
    <dbReference type="NCBI Taxonomy" id="4639"/>
    <lineage>
        <taxon>Eukaryota</taxon>
        <taxon>Viridiplantae</taxon>
        <taxon>Streptophyta</taxon>
        <taxon>Embryophyta</taxon>
        <taxon>Tracheophyta</taxon>
        <taxon>Spermatophyta</taxon>
        <taxon>Magnoliopsida</taxon>
        <taxon>Liliopsida</taxon>
        <taxon>Zingiberales</taxon>
        <taxon>Musaceae</taxon>
        <taxon>Ensete</taxon>
    </lineage>
</organism>
<name>A0A426X327_ENSVE</name>
<reference evidence="1 2" key="1">
    <citation type="journal article" date="2014" name="Agronomy (Basel)">
        <title>A Draft Genome Sequence for Ensete ventricosum, the Drought-Tolerant Tree Against Hunger.</title>
        <authorList>
            <person name="Harrison J."/>
            <person name="Moore K.A."/>
            <person name="Paszkiewicz K."/>
            <person name="Jones T."/>
            <person name="Grant M."/>
            <person name="Ambacheew D."/>
            <person name="Muzemil S."/>
            <person name="Studholme D.J."/>
        </authorList>
    </citation>
    <scope>NUCLEOTIDE SEQUENCE [LARGE SCALE GENOMIC DNA]</scope>
</reference>
<dbReference type="EMBL" id="AMZH03028046">
    <property type="protein sequence ID" value="RRT33874.1"/>
    <property type="molecule type" value="Genomic_DNA"/>
</dbReference>
<comment type="caution">
    <text evidence="1">The sequence shown here is derived from an EMBL/GenBank/DDBJ whole genome shotgun (WGS) entry which is preliminary data.</text>
</comment>
<accession>A0A426X327</accession>
<dbReference type="Proteomes" id="UP000287651">
    <property type="component" value="Unassembled WGS sequence"/>
</dbReference>
<proteinExistence type="predicted"/>
<sequence length="120" mass="13082">MLITGIESPCNRWRVGRSGETLVMVRLVGRPSSLLANSRLRDLIRSILFYLGAQGGGLRHLGHAPKDSLLALEGCVGSSSCHLVDREPRWSPHAGVDFWSFVELQPLGIDYDVPGGVAYP</sequence>
<evidence type="ECO:0000313" key="1">
    <source>
        <dbReference type="EMBL" id="RRT33874.1"/>
    </source>
</evidence>
<dbReference type="AlphaFoldDB" id="A0A426X327"/>
<evidence type="ECO:0000313" key="2">
    <source>
        <dbReference type="Proteomes" id="UP000287651"/>
    </source>
</evidence>